<name>A0ABY7G0K0_MYAAR</name>
<evidence type="ECO:0000256" key="1">
    <source>
        <dbReference type="ARBA" id="ARBA00022734"/>
    </source>
</evidence>
<accession>A0ABY7G0K0</accession>
<dbReference type="InterPro" id="IPR001304">
    <property type="entry name" value="C-type_lectin-like"/>
</dbReference>
<dbReference type="EMBL" id="CP111026">
    <property type="protein sequence ID" value="WAR27935.1"/>
    <property type="molecule type" value="Genomic_DNA"/>
</dbReference>
<dbReference type="SUPFAM" id="SSF56436">
    <property type="entry name" value="C-type lectin-like"/>
    <property type="match status" value="1"/>
</dbReference>
<feature type="signal peptide" evidence="2">
    <location>
        <begin position="1"/>
        <end position="30"/>
    </location>
</feature>
<dbReference type="CDD" id="cd00037">
    <property type="entry name" value="CLECT"/>
    <property type="match status" value="1"/>
</dbReference>
<dbReference type="Pfam" id="PF00059">
    <property type="entry name" value="Lectin_C"/>
    <property type="match status" value="1"/>
</dbReference>
<dbReference type="PROSITE" id="PS50041">
    <property type="entry name" value="C_TYPE_LECTIN_2"/>
    <property type="match status" value="1"/>
</dbReference>
<keyword evidence="1" id="KW-0430">Lectin</keyword>
<gene>
    <name evidence="4" type="ORF">MAR_013639</name>
</gene>
<dbReference type="Gene3D" id="3.50.4.10">
    <property type="entry name" value="Hepatocyte Growth Factor"/>
    <property type="match status" value="1"/>
</dbReference>
<protein>
    <submittedName>
        <fullName evidence="4">PLC-like protein</fullName>
    </submittedName>
</protein>
<dbReference type="PANTHER" id="PTHR22799">
    <property type="entry name" value="TETRANECTIN-RELATED"/>
    <property type="match status" value="1"/>
</dbReference>
<reference evidence="4" key="1">
    <citation type="submission" date="2022-11" db="EMBL/GenBank/DDBJ databases">
        <title>Centuries of genome instability and evolution in soft-shell clam transmissible cancer (bioRxiv).</title>
        <authorList>
            <person name="Hart S.F.M."/>
            <person name="Yonemitsu M.A."/>
            <person name="Giersch R.M."/>
            <person name="Beal B.F."/>
            <person name="Arriagada G."/>
            <person name="Davis B.W."/>
            <person name="Ostrander E.A."/>
            <person name="Goff S.P."/>
            <person name="Metzger M.J."/>
        </authorList>
    </citation>
    <scope>NUCLEOTIDE SEQUENCE</scope>
    <source>
        <strain evidence="4">MELC-2E11</strain>
        <tissue evidence="4">Siphon/mantle</tissue>
    </source>
</reference>
<dbReference type="InterPro" id="IPR016186">
    <property type="entry name" value="C-type_lectin-like/link_sf"/>
</dbReference>
<dbReference type="Pfam" id="PF00024">
    <property type="entry name" value="PAN_1"/>
    <property type="match status" value="1"/>
</dbReference>
<dbReference type="Gene3D" id="3.10.100.10">
    <property type="entry name" value="Mannose-Binding Protein A, subunit A"/>
    <property type="match status" value="1"/>
</dbReference>
<feature type="chain" id="PRO_5046172772" evidence="2">
    <location>
        <begin position="31"/>
        <end position="214"/>
    </location>
</feature>
<dbReference type="Proteomes" id="UP001164746">
    <property type="component" value="Chromosome 15"/>
</dbReference>
<evidence type="ECO:0000256" key="2">
    <source>
        <dbReference type="SAM" id="SignalP"/>
    </source>
</evidence>
<evidence type="ECO:0000313" key="4">
    <source>
        <dbReference type="EMBL" id="WAR27935.1"/>
    </source>
</evidence>
<sequence>MRSSWHHVVMKLCLMLVCHSLLQLLANVRGDISVQDYSKYTGSSAITGTSLGKTSARSVVRCSTLCSRHEEEKGERCHAARYHGETRACELMSRSGEGAEEWLVDGQWNIYVIQMGATLAVITDHGENGFLKGLLESVYGSHYYWLGANDVLQEGVFKWETGEDWGFTAWAVTPWVQPLGNAGYNCLGIWVIGYDGWVDYLCEHGTWYVCEKDA</sequence>
<dbReference type="InterPro" id="IPR016187">
    <property type="entry name" value="CTDL_fold"/>
</dbReference>
<keyword evidence="5" id="KW-1185">Reference proteome</keyword>
<proteinExistence type="predicted"/>
<dbReference type="InterPro" id="IPR003609">
    <property type="entry name" value="Pan_app"/>
</dbReference>
<evidence type="ECO:0000313" key="5">
    <source>
        <dbReference type="Proteomes" id="UP001164746"/>
    </source>
</evidence>
<evidence type="ECO:0000259" key="3">
    <source>
        <dbReference type="PROSITE" id="PS50041"/>
    </source>
</evidence>
<keyword evidence="2" id="KW-0732">Signal</keyword>
<organism evidence="4 5">
    <name type="scientific">Mya arenaria</name>
    <name type="common">Soft-shell clam</name>
    <dbReference type="NCBI Taxonomy" id="6604"/>
    <lineage>
        <taxon>Eukaryota</taxon>
        <taxon>Metazoa</taxon>
        <taxon>Spiralia</taxon>
        <taxon>Lophotrochozoa</taxon>
        <taxon>Mollusca</taxon>
        <taxon>Bivalvia</taxon>
        <taxon>Autobranchia</taxon>
        <taxon>Heteroconchia</taxon>
        <taxon>Euheterodonta</taxon>
        <taxon>Imparidentia</taxon>
        <taxon>Neoheterodontei</taxon>
        <taxon>Myida</taxon>
        <taxon>Myoidea</taxon>
        <taxon>Myidae</taxon>
        <taxon>Mya</taxon>
    </lineage>
</organism>
<dbReference type="InterPro" id="IPR051663">
    <property type="entry name" value="CLec_Tetranectin-domain"/>
</dbReference>
<dbReference type="PANTHER" id="PTHR22799:SF6">
    <property type="entry name" value="C-TYPE LECTIN DOMAIN FAMILY 4 MEMBER M-LIKE"/>
    <property type="match status" value="1"/>
</dbReference>
<feature type="domain" description="C-type lectin" evidence="3">
    <location>
        <begin position="116"/>
        <end position="211"/>
    </location>
</feature>
<dbReference type="SUPFAM" id="SSF57414">
    <property type="entry name" value="Hairpin loop containing domain-like"/>
    <property type="match status" value="1"/>
</dbReference>